<evidence type="ECO:0000313" key="2">
    <source>
        <dbReference type="Proteomes" id="UP001175228"/>
    </source>
</evidence>
<sequence length="137" mass="15537">MSTHEQVWPSKKAKRNIFGLWDQTFTTLKIPTPSPIGGDDKDTDESTLQALHNEMVEWIVEFEEQKQAAFDPDDLQKPVVLKHFAKGPDVAKMSQVKSAEYDNNMLVKSEPSKVFHDVNGHAELILVRSYVAEVRKG</sequence>
<dbReference type="EMBL" id="JAUEPU010000002">
    <property type="protein sequence ID" value="KAK0505578.1"/>
    <property type="molecule type" value="Genomic_DNA"/>
</dbReference>
<dbReference type="AlphaFoldDB" id="A0AA39QMB2"/>
<dbReference type="Proteomes" id="UP001175228">
    <property type="component" value="Unassembled WGS sequence"/>
</dbReference>
<reference evidence="1" key="1">
    <citation type="submission" date="2023-06" db="EMBL/GenBank/DDBJ databases">
        <authorList>
            <consortium name="Lawrence Berkeley National Laboratory"/>
            <person name="Ahrendt S."/>
            <person name="Sahu N."/>
            <person name="Indic B."/>
            <person name="Wong-Bajracharya J."/>
            <person name="Merenyi Z."/>
            <person name="Ke H.-M."/>
            <person name="Monk M."/>
            <person name="Kocsube S."/>
            <person name="Drula E."/>
            <person name="Lipzen A."/>
            <person name="Balint B."/>
            <person name="Henrissat B."/>
            <person name="Andreopoulos B."/>
            <person name="Martin F.M."/>
            <person name="Harder C.B."/>
            <person name="Rigling D."/>
            <person name="Ford K.L."/>
            <person name="Foster G.D."/>
            <person name="Pangilinan J."/>
            <person name="Papanicolaou A."/>
            <person name="Barry K."/>
            <person name="LaButti K."/>
            <person name="Viragh M."/>
            <person name="Koriabine M."/>
            <person name="Yan M."/>
            <person name="Riley R."/>
            <person name="Champramary S."/>
            <person name="Plett K.L."/>
            <person name="Tsai I.J."/>
            <person name="Slot J."/>
            <person name="Sipos G."/>
            <person name="Plett J."/>
            <person name="Nagy L.G."/>
            <person name="Grigoriev I.V."/>
        </authorList>
    </citation>
    <scope>NUCLEOTIDE SEQUENCE</scope>
    <source>
        <strain evidence="1">HWK02</strain>
    </source>
</reference>
<name>A0AA39QMB2_9AGAR</name>
<keyword evidence="2" id="KW-1185">Reference proteome</keyword>
<organism evidence="1 2">
    <name type="scientific">Armillaria luteobubalina</name>
    <dbReference type="NCBI Taxonomy" id="153913"/>
    <lineage>
        <taxon>Eukaryota</taxon>
        <taxon>Fungi</taxon>
        <taxon>Dikarya</taxon>
        <taxon>Basidiomycota</taxon>
        <taxon>Agaricomycotina</taxon>
        <taxon>Agaricomycetes</taxon>
        <taxon>Agaricomycetidae</taxon>
        <taxon>Agaricales</taxon>
        <taxon>Marasmiineae</taxon>
        <taxon>Physalacriaceae</taxon>
        <taxon>Armillaria</taxon>
    </lineage>
</organism>
<evidence type="ECO:0000313" key="1">
    <source>
        <dbReference type="EMBL" id="KAK0505578.1"/>
    </source>
</evidence>
<proteinExistence type="predicted"/>
<accession>A0AA39QMB2</accession>
<comment type="caution">
    <text evidence="1">The sequence shown here is derived from an EMBL/GenBank/DDBJ whole genome shotgun (WGS) entry which is preliminary data.</text>
</comment>
<gene>
    <name evidence="1" type="ORF">EDD18DRAFT_1098914</name>
</gene>
<protein>
    <submittedName>
        <fullName evidence="1">Uncharacterized protein</fullName>
    </submittedName>
</protein>